<evidence type="ECO:0000313" key="1">
    <source>
        <dbReference type="EMBL" id="RDB14756.1"/>
    </source>
</evidence>
<dbReference type="AlphaFoldDB" id="A0A369J7C3"/>
<organism evidence="1 2">
    <name type="scientific">Hypsizygus marmoreus</name>
    <name type="common">White beech mushroom</name>
    <name type="synonym">Agaricus marmoreus</name>
    <dbReference type="NCBI Taxonomy" id="39966"/>
    <lineage>
        <taxon>Eukaryota</taxon>
        <taxon>Fungi</taxon>
        <taxon>Dikarya</taxon>
        <taxon>Basidiomycota</taxon>
        <taxon>Agaricomycotina</taxon>
        <taxon>Agaricomycetes</taxon>
        <taxon>Agaricomycetidae</taxon>
        <taxon>Agaricales</taxon>
        <taxon>Tricholomatineae</taxon>
        <taxon>Lyophyllaceae</taxon>
        <taxon>Hypsizygus</taxon>
    </lineage>
</organism>
<name>A0A369J7C3_HYPMA</name>
<dbReference type="InParanoid" id="A0A369J7C3"/>
<dbReference type="EMBL" id="LUEZ02000096">
    <property type="protein sequence ID" value="RDB14756.1"/>
    <property type="molecule type" value="Genomic_DNA"/>
</dbReference>
<accession>A0A369J7C3</accession>
<evidence type="ECO:0000313" key="2">
    <source>
        <dbReference type="Proteomes" id="UP000076154"/>
    </source>
</evidence>
<reference evidence="1" key="1">
    <citation type="submission" date="2018-04" db="EMBL/GenBank/DDBJ databases">
        <title>Whole genome sequencing of Hypsizygus marmoreus.</title>
        <authorList>
            <person name="Choi I.-G."/>
            <person name="Min B."/>
            <person name="Kim J.-G."/>
            <person name="Kim S."/>
            <person name="Oh Y.-L."/>
            <person name="Kong W.-S."/>
            <person name="Park H."/>
            <person name="Jeong J."/>
            <person name="Song E.-S."/>
        </authorList>
    </citation>
    <scope>NUCLEOTIDE SEQUENCE [LARGE SCALE GENOMIC DNA]</scope>
    <source>
        <strain evidence="1">51987-8</strain>
    </source>
</reference>
<dbReference type="OrthoDB" id="2914104at2759"/>
<gene>
    <name evidence="1" type="ORF">Hypma_016396</name>
</gene>
<keyword evidence="2" id="KW-1185">Reference proteome</keyword>
<protein>
    <submittedName>
        <fullName evidence="1">Uncharacterized protein</fullName>
    </submittedName>
</protein>
<comment type="caution">
    <text evidence="1">The sequence shown here is derived from an EMBL/GenBank/DDBJ whole genome shotgun (WGS) entry which is preliminary data.</text>
</comment>
<proteinExistence type="predicted"/>
<sequence>MSSPLNWKAPITGIPWRNRLAIQILKQPRITDSALPQPAPSFKLLWTGLNSSSFAGAPLGSSIDPTAVGLVYVKRLLDNIFANSNGMYVIDKYLLGIGAAREYGCWAQAMDLHSTVRNMVLQTSSQFLRETASAEVMIALYQLASVFQDHELEVAIVDAWLLRSQRSQFSPIPAIIITDDHGRRDFLALFLYEYLKLITLHPITAGHNTGHFDIDSVLGAGRKLRVLQGYKNLTASLARLCLEPPEFVSAEGCASHSNCLATWKRLWEMRIFEIPHGLAPIDIIGRLTSVEQILRKDKVIDMYMRITPACKESAFAALRKKREGISDNLHHHFDS</sequence>
<dbReference type="Proteomes" id="UP000076154">
    <property type="component" value="Unassembled WGS sequence"/>
</dbReference>